<name>M8CDS2_AEGTA</name>
<dbReference type="AlphaFoldDB" id="M8CDS2"/>
<dbReference type="EnsemblPlants" id="EMT32559">
    <property type="protein sequence ID" value="EMT32559"/>
    <property type="gene ID" value="F775_27461"/>
</dbReference>
<proteinExistence type="predicted"/>
<protein>
    <submittedName>
        <fullName evidence="1">Uncharacterized protein</fullName>
    </submittedName>
</protein>
<evidence type="ECO:0000313" key="1">
    <source>
        <dbReference type="EnsemblPlants" id="EMT32559"/>
    </source>
</evidence>
<organism evidence="1">
    <name type="scientific">Aegilops tauschii</name>
    <name type="common">Tausch's goatgrass</name>
    <name type="synonym">Aegilops squarrosa</name>
    <dbReference type="NCBI Taxonomy" id="37682"/>
    <lineage>
        <taxon>Eukaryota</taxon>
        <taxon>Viridiplantae</taxon>
        <taxon>Streptophyta</taxon>
        <taxon>Embryophyta</taxon>
        <taxon>Tracheophyta</taxon>
        <taxon>Spermatophyta</taxon>
        <taxon>Magnoliopsida</taxon>
        <taxon>Liliopsida</taxon>
        <taxon>Poales</taxon>
        <taxon>Poaceae</taxon>
        <taxon>BOP clade</taxon>
        <taxon>Pooideae</taxon>
        <taxon>Triticodae</taxon>
        <taxon>Triticeae</taxon>
        <taxon>Triticinae</taxon>
        <taxon>Aegilops</taxon>
    </lineage>
</organism>
<sequence length="110" mass="12282">MSFIIKKKANGNPNANCRCSALREAIWIHIIRRSRTSWAPDVALHVIVQGLATSDMVSSTGAPPDLHRALRRVGDWAETRSTDVFEMTLLDGRTCQVFFLNPDGEGFVLR</sequence>
<accession>M8CDS2</accession>
<reference evidence="1" key="1">
    <citation type="submission" date="2015-06" db="UniProtKB">
        <authorList>
            <consortium name="EnsemblPlants"/>
        </authorList>
    </citation>
    <scope>IDENTIFICATION</scope>
</reference>